<dbReference type="Pfam" id="PF00903">
    <property type="entry name" value="Glyoxalase"/>
    <property type="match status" value="1"/>
</dbReference>
<dbReference type="InterPro" id="IPR029068">
    <property type="entry name" value="Glyas_Bleomycin-R_OHBP_Dase"/>
</dbReference>
<dbReference type="InterPro" id="IPR037523">
    <property type="entry name" value="VOC_core"/>
</dbReference>
<accession>A0AAE0FC20</accession>
<keyword evidence="6" id="KW-1185">Reference proteome</keyword>
<comment type="catalytic activity">
    <reaction evidence="3">
        <text>(R)-S-lactoylglutathione = methylglyoxal + glutathione</text>
        <dbReference type="Rhea" id="RHEA:19069"/>
        <dbReference type="ChEBI" id="CHEBI:17158"/>
        <dbReference type="ChEBI" id="CHEBI:57474"/>
        <dbReference type="ChEBI" id="CHEBI:57925"/>
        <dbReference type="EC" id="4.4.1.5"/>
    </reaction>
</comment>
<evidence type="ECO:0000313" key="5">
    <source>
        <dbReference type="EMBL" id="KAK3256899.1"/>
    </source>
</evidence>
<dbReference type="AlphaFoldDB" id="A0AAE0FC20"/>
<dbReference type="InterPro" id="IPR004360">
    <property type="entry name" value="Glyas_Fos-R_dOase_dom"/>
</dbReference>
<dbReference type="PROSITE" id="PS51819">
    <property type="entry name" value="VOC"/>
    <property type="match status" value="1"/>
</dbReference>
<evidence type="ECO:0000256" key="1">
    <source>
        <dbReference type="ARBA" id="ARBA00018701"/>
    </source>
</evidence>
<comment type="caution">
    <text evidence="5">The sequence shown here is derived from an EMBL/GenBank/DDBJ whole genome shotgun (WGS) entry which is preliminary data.</text>
</comment>
<evidence type="ECO:0000259" key="4">
    <source>
        <dbReference type="PROSITE" id="PS51819"/>
    </source>
</evidence>
<dbReference type="Gene3D" id="3.10.180.10">
    <property type="entry name" value="2,3-Dihydroxybiphenyl 1,2-Dioxygenase, domain 1"/>
    <property type="match status" value="1"/>
</dbReference>
<dbReference type="Proteomes" id="UP001190700">
    <property type="component" value="Unassembled WGS sequence"/>
</dbReference>
<dbReference type="EMBL" id="LGRX02021239">
    <property type="protein sequence ID" value="KAK3256899.1"/>
    <property type="molecule type" value="Genomic_DNA"/>
</dbReference>
<sequence length="217" mass="23502">MQGQLTGDTGDIGFVGHFSGPDGYALEALQSTLNCNNPAPSSIPSSPLCAERPVLGQLKVNTKDPERALAFYRDALGMTLLSQVTISRFGLTLYFLAFTEERPPDFETAIDSPSNRAWLWQAEFTQLELQYWHDFEGNAALKLPPSEARVGFAGFTIMCSDPSRVAERLISSGAPVVSPYGVLQGTPLCRAVDAVTVLDPDGRPVRLAHNTSRSNAL</sequence>
<dbReference type="GO" id="GO:0004462">
    <property type="term" value="F:lactoylglutathione lyase activity"/>
    <property type="evidence" value="ECO:0007669"/>
    <property type="project" value="UniProtKB-EC"/>
</dbReference>
<evidence type="ECO:0000256" key="3">
    <source>
        <dbReference type="ARBA" id="ARBA00048273"/>
    </source>
</evidence>
<gene>
    <name evidence="5" type="ORF">CYMTET_33992</name>
</gene>
<evidence type="ECO:0000313" key="6">
    <source>
        <dbReference type="Proteomes" id="UP001190700"/>
    </source>
</evidence>
<dbReference type="PANTHER" id="PTHR10374:SF30">
    <property type="entry name" value="LACTOYLGLUTATHIONE LYASE"/>
    <property type="match status" value="1"/>
</dbReference>
<organism evidence="5 6">
    <name type="scientific">Cymbomonas tetramitiformis</name>
    <dbReference type="NCBI Taxonomy" id="36881"/>
    <lineage>
        <taxon>Eukaryota</taxon>
        <taxon>Viridiplantae</taxon>
        <taxon>Chlorophyta</taxon>
        <taxon>Pyramimonadophyceae</taxon>
        <taxon>Pyramimonadales</taxon>
        <taxon>Pyramimonadaceae</taxon>
        <taxon>Cymbomonas</taxon>
    </lineage>
</organism>
<proteinExistence type="predicted"/>
<name>A0AAE0FC20_9CHLO</name>
<protein>
    <recommendedName>
        <fullName evidence="1">Lactoylglutathione lyase</fullName>
    </recommendedName>
    <alternativeName>
        <fullName evidence="2">Glyoxalase I</fullName>
    </alternativeName>
</protein>
<dbReference type="PANTHER" id="PTHR10374">
    <property type="entry name" value="LACTOYLGLUTATHIONE LYASE GLYOXALASE I"/>
    <property type="match status" value="1"/>
</dbReference>
<evidence type="ECO:0000256" key="2">
    <source>
        <dbReference type="ARBA" id="ARBA00030537"/>
    </source>
</evidence>
<dbReference type="SUPFAM" id="SSF54593">
    <property type="entry name" value="Glyoxalase/Bleomycin resistance protein/Dihydroxybiphenyl dioxygenase"/>
    <property type="match status" value="1"/>
</dbReference>
<reference evidence="5 6" key="1">
    <citation type="journal article" date="2015" name="Genome Biol. Evol.">
        <title>Comparative Genomics of a Bacterivorous Green Alga Reveals Evolutionary Causalities and Consequences of Phago-Mixotrophic Mode of Nutrition.</title>
        <authorList>
            <person name="Burns J.A."/>
            <person name="Paasch A."/>
            <person name="Narechania A."/>
            <person name="Kim E."/>
        </authorList>
    </citation>
    <scope>NUCLEOTIDE SEQUENCE [LARGE SCALE GENOMIC DNA]</scope>
    <source>
        <strain evidence="5 6">PLY_AMNH</strain>
    </source>
</reference>
<feature type="domain" description="VOC" evidence="4">
    <location>
        <begin position="54"/>
        <end position="210"/>
    </location>
</feature>